<proteinExistence type="predicted"/>
<name>A0AB33JRY8_9ACTN</name>
<sequence length="129" mass="14289">MAASLAAAEAAVLAWEPAAAEDERDALVAALTEHRTLLTEHLDDEERELLPLAARQLRVPEWNALGEHFLTSTPTPKLLLFLGIVLEDANPSEHAMVLGGLPRPARLLWSLVCRPLYDRRVRTVRGTRP</sequence>
<protein>
    <recommendedName>
        <fullName evidence="2">Hemerythrin-like domain-containing protein</fullName>
    </recommendedName>
</protein>
<dbReference type="Gene3D" id="1.20.120.520">
    <property type="entry name" value="nmb1532 protein domain like"/>
    <property type="match status" value="1"/>
</dbReference>
<accession>A0AB33JRY8</accession>
<evidence type="ECO:0008006" key="2">
    <source>
        <dbReference type="Google" id="ProtNLM"/>
    </source>
</evidence>
<reference evidence="1" key="1">
    <citation type="submission" date="2024-07" db="EMBL/GenBank/DDBJ databases">
        <title>Complete genome sequences of cellulolytic bacteria, Kitasatospora sp. CMC57 and Streptomyces sp. CMC78, isolated from Japanese agricultural soil.</title>
        <authorList>
            <person name="Hashimoto T."/>
            <person name="Ito M."/>
            <person name="Iwamoto M."/>
            <person name="Fukahori D."/>
            <person name="Shoda T."/>
            <person name="Sakoda M."/>
            <person name="Morohoshi T."/>
            <person name="Mitsuboshi M."/>
            <person name="Nishizawa T."/>
        </authorList>
    </citation>
    <scope>NUCLEOTIDE SEQUENCE</scope>
    <source>
        <strain evidence="1">CMC57</strain>
    </source>
</reference>
<evidence type="ECO:0000313" key="1">
    <source>
        <dbReference type="EMBL" id="BFP44064.1"/>
    </source>
</evidence>
<gene>
    <name evidence="1" type="ORF">KCMC57_04320</name>
</gene>
<dbReference type="EMBL" id="AP035881">
    <property type="protein sequence ID" value="BFP44064.1"/>
    <property type="molecule type" value="Genomic_DNA"/>
</dbReference>
<dbReference type="RefSeq" id="WP_407986663.1">
    <property type="nucleotide sequence ID" value="NZ_AP035881.2"/>
</dbReference>
<organism evidence="1">
    <name type="scientific">Kitasatospora sp. CMC57</name>
    <dbReference type="NCBI Taxonomy" id="3231513"/>
    <lineage>
        <taxon>Bacteria</taxon>
        <taxon>Bacillati</taxon>
        <taxon>Actinomycetota</taxon>
        <taxon>Actinomycetes</taxon>
        <taxon>Kitasatosporales</taxon>
        <taxon>Streptomycetaceae</taxon>
        <taxon>Kitasatospora</taxon>
    </lineage>
</organism>
<dbReference type="AlphaFoldDB" id="A0AB33JRY8"/>